<gene>
    <name evidence="1" type="ordered locus">Smar_1483</name>
</gene>
<dbReference type="HOGENOM" id="CLU_152335_0_0_2"/>
<reference evidence="2" key="1">
    <citation type="journal article" date="2009" name="BMC Genomics">
        <title>The complete genome sequence of Staphylothermus marinus reveals differences in sulfur metabolism among heterotrophic Crenarchaeota.</title>
        <authorList>
            <person name="Anderson I.J."/>
            <person name="Dharmarajan L."/>
            <person name="Rodriguez J."/>
            <person name="Hooper S."/>
            <person name="Porat I."/>
            <person name="Ulrich L.E."/>
            <person name="Elkins J.G."/>
            <person name="Mavromatis K."/>
            <person name="Sun H."/>
            <person name="Land M."/>
            <person name="Lapidus A."/>
            <person name="Lucas S."/>
            <person name="Barry K."/>
            <person name="Huber H."/>
            <person name="Zhulin I.B."/>
            <person name="Whitman W.B."/>
            <person name="Mukhopadhyay B."/>
            <person name="Woese C."/>
            <person name="Bristow J."/>
            <person name="Kyrpides N."/>
        </authorList>
    </citation>
    <scope>NUCLEOTIDE SEQUENCE [LARGE SCALE GENOMIC DNA]</scope>
    <source>
        <strain evidence="2">ATCC 43588 / DSM 3639 / JCM 9404 / F1</strain>
    </source>
</reference>
<dbReference type="RefSeq" id="WP_011839766.1">
    <property type="nucleotide sequence ID" value="NC_009033.1"/>
</dbReference>
<name>A3DPL2_STAMF</name>
<sequence>MSQYVVGGFKLEESRSRRGKHIAKSVAYIYSRDKGFIPIDKASEYIVSREPDKPTYVKGEAWKFFIRLGHGEYIVYGWFVRNFLGKVKGFISVYNYKGELLYRAKYYDGVLRRSMGDPIYAWLVRLFIEKTKLPIKKTRLGDEKI</sequence>
<dbReference type="EMBL" id="CP000575">
    <property type="protein sequence ID" value="ABN70572.1"/>
    <property type="molecule type" value="Genomic_DNA"/>
</dbReference>
<evidence type="ECO:0000313" key="1">
    <source>
        <dbReference type="EMBL" id="ABN70572.1"/>
    </source>
</evidence>
<evidence type="ECO:0000313" key="2">
    <source>
        <dbReference type="Proteomes" id="UP000000254"/>
    </source>
</evidence>
<protein>
    <submittedName>
        <fullName evidence="1">Uncharacterized protein</fullName>
    </submittedName>
</protein>
<dbReference type="AlphaFoldDB" id="A3DPL2"/>
<organism evidence="1 2">
    <name type="scientific">Staphylothermus marinus (strain ATCC 43588 / DSM 3639 / JCM 9404 / F1)</name>
    <dbReference type="NCBI Taxonomy" id="399550"/>
    <lineage>
        <taxon>Archaea</taxon>
        <taxon>Thermoproteota</taxon>
        <taxon>Thermoprotei</taxon>
        <taxon>Desulfurococcales</taxon>
        <taxon>Desulfurococcaceae</taxon>
        <taxon>Staphylothermus</taxon>
    </lineage>
</organism>
<dbReference type="STRING" id="399550.Smar_1483"/>
<dbReference type="GeneID" id="4906839"/>
<dbReference type="Proteomes" id="UP000000254">
    <property type="component" value="Chromosome"/>
</dbReference>
<accession>A3DPL2</accession>
<dbReference type="KEGG" id="smr:Smar_1483"/>
<keyword evidence="2" id="KW-1185">Reference proteome</keyword>
<reference evidence="1 2" key="2">
    <citation type="journal article" date="2009" name="Stand. Genomic Sci.">
        <title>Complete genome sequence of Staphylothermus marinus Stetter and Fiala 1986 type strain F1.</title>
        <authorList>
            <person name="Anderson I.J."/>
            <person name="Sun H."/>
            <person name="Lapidus A."/>
            <person name="Copeland A."/>
            <person name="Glavina Del Rio T."/>
            <person name="Tice H."/>
            <person name="Dalin E."/>
            <person name="Lucas S."/>
            <person name="Barry K."/>
            <person name="Land M."/>
            <person name="Richardson P."/>
            <person name="Huber H."/>
            <person name="Kyrpides N.C."/>
        </authorList>
    </citation>
    <scope>NUCLEOTIDE SEQUENCE [LARGE SCALE GENOMIC DNA]</scope>
    <source>
        <strain evidence="2">ATCC 43588 / DSM 3639 / JCM 9404 / F1</strain>
    </source>
</reference>
<dbReference type="OrthoDB" id="14667at2157"/>
<dbReference type="eggNOG" id="arCOG04062">
    <property type="taxonomic scope" value="Archaea"/>
</dbReference>
<proteinExistence type="predicted"/>